<dbReference type="OrthoDB" id="9808953at2"/>
<keyword evidence="3" id="KW-1185">Reference proteome</keyword>
<keyword evidence="1" id="KW-0732">Signal</keyword>
<feature type="signal peptide" evidence="1">
    <location>
        <begin position="1"/>
        <end position="19"/>
    </location>
</feature>
<sequence length="589" mass="64830">MKRNFTSFILLSAVMQLNAQVGINTTSPKATFDVTGNPDSLTKIDGIIAPRLTGVQLKAKDAAYTVEQKASIVYVTTGLVATETSPKTSNVTTEGYYYFDGVIWQKYATGSSINNIWVRQNDDKDIALIYPLGKETERYSQNGHKIVDIDDVFYKSSSSDLSTDISMNSTNGNDYFLRKMKSSDFVTNNPNLPESLRKEVTVVDKDDNSNSTGRYFHQYDLLQSAPDNTRNFQYLYTQYSVADHMGQGEVGFLSGLVSNGILRKSSKARRIFGTYSQATSFSDEEVLFLKGAYNFASPRGTGKITEVIGSHNFVYNFAKATSSAIDNVSATLSETSLDDKSTGQIQDLYGHRIVNNVTTNPVTNTYGERITSTVSNTVNHFGLYIDNISTGTNKWSIYSNGGSSYFKDNVGIGTDAPNKALHVKSSSDPLRLEGLQEGTASNALLVADANGVVKTMMPTQMSTMPQYFYVPSIVLPTSLLDVSTSNTDDIYYTPLSDTYTVKLYNIYQKQFGMVGDVSGANRTALRSNASSVLKTFASSELDYFVTYFDNSVFDPASIALSPEGVLTYKIITNSKPTEKTFMNIVFKVK</sequence>
<evidence type="ECO:0000256" key="1">
    <source>
        <dbReference type="SAM" id="SignalP"/>
    </source>
</evidence>
<organism evidence="2 3">
    <name type="scientific">Soonwooa buanensis</name>
    <dbReference type="NCBI Taxonomy" id="619805"/>
    <lineage>
        <taxon>Bacteria</taxon>
        <taxon>Pseudomonadati</taxon>
        <taxon>Bacteroidota</taxon>
        <taxon>Flavobacteriia</taxon>
        <taxon>Flavobacteriales</taxon>
        <taxon>Weeksellaceae</taxon>
        <taxon>Chryseobacterium group</taxon>
        <taxon>Soonwooa</taxon>
    </lineage>
</organism>
<evidence type="ECO:0000313" key="2">
    <source>
        <dbReference type="EMBL" id="SKB75252.1"/>
    </source>
</evidence>
<dbReference type="EMBL" id="FUYZ01000002">
    <property type="protein sequence ID" value="SKB75252.1"/>
    <property type="molecule type" value="Genomic_DNA"/>
</dbReference>
<dbReference type="AlphaFoldDB" id="A0A1T5DTW3"/>
<proteinExistence type="predicted"/>
<reference evidence="2 3" key="1">
    <citation type="submission" date="2017-02" db="EMBL/GenBank/DDBJ databases">
        <authorList>
            <person name="Peterson S.W."/>
        </authorList>
    </citation>
    <scope>NUCLEOTIDE SEQUENCE [LARGE SCALE GENOMIC DNA]</scope>
    <source>
        <strain evidence="2 3">DSM 22323</strain>
    </source>
</reference>
<evidence type="ECO:0000313" key="3">
    <source>
        <dbReference type="Proteomes" id="UP000191112"/>
    </source>
</evidence>
<feature type="chain" id="PRO_5012482194" description="DUF4270 domain-containing protein" evidence="1">
    <location>
        <begin position="20"/>
        <end position="589"/>
    </location>
</feature>
<dbReference type="STRING" id="619805.SAMN05660477_01020"/>
<gene>
    <name evidence="2" type="ORF">SAMN05660477_01020</name>
</gene>
<accession>A0A1T5DTW3</accession>
<name>A0A1T5DTW3_9FLAO</name>
<protein>
    <recommendedName>
        <fullName evidence="4">DUF4270 domain-containing protein</fullName>
    </recommendedName>
</protein>
<dbReference type="Proteomes" id="UP000191112">
    <property type="component" value="Unassembled WGS sequence"/>
</dbReference>
<dbReference type="RefSeq" id="WP_079666289.1">
    <property type="nucleotide sequence ID" value="NZ_FUYZ01000002.1"/>
</dbReference>
<evidence type="ECO:0008006" key="4">
    <source>
        <dbReference type="Google" id="ProtNLM"/>
    </source>
</evidence>